<feature type="signal peptide" evidence="1">
    <location>
        <begin position="1"/>
        <end position="23"/>
    </location>
</feature>
<feature type="chain" id="PRO_5010760039" evidence="1">
    <location>
        <begin position="24"/>
        <end position="131"/>
    </location>
</feature>
<dbReference type="Proteomes" id="UP000030765">
    <property type="component" value="Unassembled WGS sequence"/>
</dbReference>
<accession>A0A084WNV0</accession>
<keyword evidence="2" id="KW-0808">Transferase</keyword>
<dbReference type="VEuPathDB" id="VectorBase:ASIC020054"/>
<organism evidence="2">
    <name type="scientific">Anopheles sinensis</name>
    <name type="common">Mosquito</name>
    <dbReference type="NCBI Taxonomy" id="74873"/>
    <lineage>
        <taxon>Eukaryota</taxon>
        <taxon>Metazoa</taxon>
        <taxon>Ecdysozoa</taxon>
        <taxon>Arthropoda</taxon>
        <taxon>Hexapoda</taxon>
        <taxon>Insecta</taxon>
        <taxon>Pterygota</taxon>
        <taxon>Neoptera</taxon>
        <taxon>Endopterygota</taxon>
        <taxon>Diptera</taxon>
        <taxon>Nematocera</taxon>
        <taxon>Culicoidea</taxon>
        <taxon>Culicidae</taxon>
        <taxon>Anophelinae</taxon>
        <taxon>Anopheles</taxon>
    </lineage>
</organism>
<evidence type="ECO:0000313" key="4">
    <source>
        <dbReference type="Proteomes" id="UP000030765"/>
    </source>
</evidence>
<keyword evidence="4" id="KW-1185">Reference proteome</keyword>
<reference evidence="2 4" key="1">
    <citation type="journal article" date="2014" name="BMC Genomics">
        <title>Genome sequence of Anopheles sinensis provides insight into genetics basis of mosquito competence for malaria parasites.</title>
        <authorList>
            <person name="Zhou D."/>
            <person name="Zhang D."/>
            <person name="Ding G."/>
            <person name="Shi L."/>
            <person name="Hou Q."/>
            <person name="Ye Y."/>
            <person name="Xu Y."/>
            <person name="Zhou H."/>
            <person name="Xiong C."/>
            <person name="Li S."/>
            <person name="Yu J."/>
            <person name="Hong S."/>
            <person name="Yu X."/>
            <person name="Zou P."/>
            <person name="Chen C."/>
            <person name="Chang X."/>
            <person name="Wang W."/>
            <person name="Lv Y."/>
            <person name="Sun Y."/>
            <person name="Ma L."/>
            <person name="Shen B."/>
            <person name="Zhu C."/>
        </authorList>
    </citation>
    <scope>NUCLEOTIDE SEQUENCE [LARGE SCALE GENOMIC DNA]</scope>
</reference>
<dbReference type="GO" id="GO:0032259">
    <property type="term" value="P:methylation"/>
    <property type="evidence" value="ECO:0007669"/>
    <property type="project" value="UniProtKB-KW"/>
</dbReference>
<protein>
    <submittedName>
        <fullName evidence="2 3">Lysine-specific demethylase 5B</fullName>
    </submittedName>
</protein>
<name>A0A084WNV0_ANOSI</name>
<reference evidence="3" key="2">
    <citation type="submission" date="2020-05" db="UniProtKB">
        <authorList>
            <consortium name="EnsemblMetazoa"/>
        </authorList>
    </citation>
    <scope>IDENTIFICATION</scope>
</reference>
<dbReference type="GO" id="GO:0008168">
    <property type="term" value="F:methyltransferase activity"/>
    <property type="evidence" value="ECO:0007669"/>
    <property type="project" value="UniProtKB-KW"/>
</dbReference>
<dbReference type="AlphaFoldDB" id="A0A084WNV0"/>
<evidence type="ECO:0000256" key="1">
    <source>
        <dbReference type="SAM" id="SignalP"/>
    </source>
</evidence>
<dbReference type="EMBL" id="KE525359">
    <property type="protein sequence ID" value="KFB51894.1"/>
    <property type="molecule type" value="Genomic_DNA"/>
</dbReference>
<dbReference type="EnsemblMetazoa" id="ASIC020054-RA">
    <property type="protein sequence ID" value="ASIC020054-PA"/>
    <property type="gene ID" value="ASIC020054"/>
</dbReference>
<evidence type="ECO:0000313" key="3">
    <source>
        <dbReference type="EnsemblMetazoa" id="ASIC020054-PA"/>
    </source>
</evidence>
<gene>
    <name evidence="2" type="ORF">ZHAS_00020054</name>
</gene>
<keyword evidence="1" id="KW-0732">Signal</keyword>
<evidence type="ECO:0000313" key="2">
    <source>
        <dbReference type="EMBL" id="KFB51894.1"/>
    </source>
</evidence>
<keyword evidence="2" id="KW-0489">Methyltransferase</keyword>
<proteinExistence type="predicted"/>
<dbReference type="EMBL" id="ATLV01024733">
    <property type="status" value="NOT_ANNOTATED_CDS"/>
    <property type="molecule type" value="Genomic_DNA"/>
</dbReference>
<sequence>MRTTTLLLDVVVVLREGAWPSSAALPTARACCVHIDNIGHEEIPGTARNHTIAIGAKPEEPRGSLKLRLLTTGLWLEEPRVLPGESQSNRNKIHTLEELNYISADGCMIDGTANGLNEFRRFHKDLQASTV</sequence>